<evidence type="ECO:0000256" key="2">
    <source>
        <dbReference type="PIRSR" id="PIRSR038992-1"/>
    </source>
</evidence>
<dbReference type="AlphaFoldDB" id="A0A7C3J3I8"/>
<comment type="similarity">
    <text evidence="1">Belongs to the DeoC/FbaB aldolase family.</text>
</comment>
<gene>
    <name evidence="3" type="ORF">ENS19_01800</name>
</gene>
<dbReference type="SMART" id="SM01133">
    <property type="entry name" value="DeoC"/>
    <property type="match status" value="1"/>
</dbReference>
<dbReference type="EMBL" id="DSTX01000002">
    <property type="protein sequence ID" value="HFK19996.1"/>
    <property type="molecule type" value="Genomic_DNA"/>
</dbReference>
<sequence>MQKDICAAIGKRVRLSRILKDGKAAIFAFDHGFEHGPTDFTEENMNPRKIVGSAVESNFDAIMLTKGVAEVTHDLWLGRTPLIVKLTGKTSLKPPEGQLLQYSIGSVDDAVRLGADGVAATVYWGSPHEEIMAERFQRIVTRCEEYGLPTMILAYPRGPSIISSYDERIVLYASRASLEVGADLIKTHYTGSTESFGRVVRSVPIPVMMSGGGKTETPKDFLHLVKSVMDAGSAGVVVGRNVFQSADFRKVASAVIGIVHNKMAPEDFD</sequence>
<dbReference type="CDD" id="cd00958">
    <property type="entry name" value="DhnA"/>
    <property type="match status" value="1"/>
</dbReference>
<dbReference type="InterPro" id="IPR041720">
    <property type="entry name" value="FbaB-like"/>
</dbReference>
<dbReference type="InterPro" id="IPR013785">
    <property type="entry name" value="Aldolase_TIM"/>
</dbReference>
<dbReference type="InterPro" id="IPR050456">
    <property type="entry name" value="DeoC/FbaB_aldolase"/>
</dbReference>
<reference evidence="3" key="1">
    <citation type="journal article" date="2020" name="mSystems">
        <title>Genome- and Community-Level Interaction Insights into Carbon Utilization and Element Cycling Functions of Hydrothermarchaeota in Hydrothermal Sediment.</title>
        <authorList>
            <person name="Zhou Z."/>
            <person name="Liu Y."/>
            <person name="Xu W."/>
            <person name="Pan J."/>
            <person name="Luo Z.H."/>
            <person name="Li M."/>
        </authorList>
    </citation>
    <scope>NUCLEOTIDE SEQUENCE [LARGE SCALE GENOMIC DNA]</scope>
    <source>
        <strain evidence="3">SpSt-468</strain>
    </source>
</reference>
<feature type="active site" description="Schiff-base intermediate with dihydroxyacetone-P" evidence="2">
    <location>
        <position position="186"/>
    </location>
</feature>
<accession>A0A7C3J3I8</accession>
<proteinExistence type="inferred from homology"/>
<dbReference type="PANTHER" id="PTHR47916:SF1">
    <property type="entry name" value="3-HYDROXY-5-PHOSPHONOOXYPENTANE-2,4-DIONE THIOLASE"/>
    <property type="match status" value="1"/>
</dbReference>
<dbReference type="InterPro" id="IPR002915">
    <property type="entry name" value="DeoC/FbaB/LacD_aldolase"/>
</dbReference>
<comment type="caution">
    <text evidence="3">The sequence shown here is derived from an EMBL/GenBank/DDBJ whole genome shotgun (WGS) entry which is preliminary data.</text>
</comment>
<feature type="active site" description="Proton donor" evidence="2">
    <location>
        <position position="155"/>
    </location>
</feature>
<protein>
    <submittedName>
        <fullName evidence="3">Fructose-bisphosphate aldolase</fullName>
    </submittedName>
</protein>
<evidence type="ECO:0000256" key="1">
    <source>
        <dbReference type="ARBA" id="ARBA00008116"/>
    </source>
</evidence>
<dbReference type="Gene3D" id="3.20.20.70">
    <property type="entry name" value="Aldolase class I"/>
    <property type="match status" value="1"/>
</dbReference>
<name>A0A7C3J3I8_9CREN</name>
<evidence type="ECO:0000313" key="3">
    <source>
        <dbReference type="EMBL" id="HFK19996.1"/>
    </source>
</evidence>
<organism evidence="3">
    <name type="scientific">Candidatus Methanomethylicus mesodigestus</name>
    <dbReference type="NCBI Taxonomy" id="1867258"/>
    <lineage>
        <taxon>Archaea</taxon>
        <taxon>Thermoproteota</taxon>
        <taxon>Methanosuratincolia</taxon>
        <taxon>Candidatus Methanomethylicales</taxon>
        <taxon>Candidatus Methanomethylicaceae</taxon>
        <taxon>Candidatus Methanomethylicus</taxon>
    </lineage>
</organism>
<dbReference type="PANTHER" id="PTHR47916">
    <property type="entry name" value="FRUCTOSE-BISPHOSPHATE ALDOLASE CLASS 1"/>
    <property type="match status" value="1"/>
</dbReference>
<dbReference type="PIRSF" id="PIRSF038992">
    <property type="entry name" value="Aldolase_Ia"/>
    <property type="match status" value="1"/>
</dbReference>
<dbReference type="NCBIfam" id="NF005556">
    <property type="entry name" value="PRK07226.1"/>
    <property type="match status" value="1"/>
</dbReference>
<dbReference type="GO" id="GO:0004332">
    <property type="term" value="F:fructose-bisphosphate aldolase activity"/>
    <property type="evidence" value="ECO:0007669"/>
    <property type="project" value="InterPro"/>
</dbReference>
<dbReference type="Pfam" id="PF01791">
    <property type="entry name" value="DeoC"/>
    <property type="match status" value="1"/>
</dbReference>
<dbReference type="SUPFAM" id="SSF51569">
    <property type="entry name" value="Aldolase"/>
    <property type="match status" value="1"/>
</dbReference>